<organism evidence="2 3">
    <name type="scientific">Solanum verrucosum</name>
    <dbReference type="NCBI Taxonomy" id="315347"/>
    <lineage>
        <taxon>Eukaryota</taxon>
        <taxon>Viridiplantae</taxon>
        <taxon>Streptophyta</taxon>
        <taxon>Embryophyta</taxon>
        <taxon>Tracheophyta</taxon>
        <taxon>Spermatophyta</taxon>
        <taxon>Magnoliopsida</taxon>
        <taxon>eudicotyledons</taxon>
        <taxon>Gunneridae</taxon>
        <taxon>Pentapetalae</taxon>
        <taxon>asterids</taxon>
        <taxon>lamiids</taxon>
        <taxon>Solanales</taxon>
        <taxon>Solanaceae</taxon>
        <taxon>Solanoideae</taxon>
        <taxon>Solaneae</taxon>
        <taxon>Solanum</taxon>
    </lineage>
</organism>
<dbReference type="AlphaFoldDB" id="A0AAF0URT7"/>
<proteinExistence type="predicted"/>
<keyword evidence="1" id="KW-1133">Transmembrane helix</keyword>
<gene>
    <name evidence="2" type="ORF">MTR67_044184</name>
</gene>
<reference evidence="2" key="1">
    <citation type="submission" date="2023-08" db="EMBL/GenBank/DDBJ databases">
        <title>A de novo genome assembly of Solanum verrucosum Schlechtendal, a Mexican diploid species geographically isolated from the other diploid A-genome species in potato relatives.</title>
        <authorList>
            <person name="Hosaka K."/>
        </authorList>
    </citation>
    <scope>NUCLEOTIDE SEQUENCE</scope>
    <source>
        <tissue evidence="2">Young leaves</tissue>
    </source>
</reference>
<accession>A0AAF0URT7</accession>
<dbReference type="Proteomes" id="UP001234989">
    <property type="component" value="Chromosome 10"/>
</dbReference>
<keyword evidence="3" id="KW-1185">Reference proteome</keyword>
<dbReference type="EMBL" id="CP133621">
    <property type="protein sequence ID" value="WMV50799.1"/>
    <property type="molecule type" value="Genomic_DNA"/>
</dbReference>
<sequence length="37" mass="4312">MNGQSISRLIVILSVMFFMMVSYTFIAFPVAHRLLMF</sequence>
<feature type="transmembrane region" description="Helical" evidence="1">
    <location>
        <begin position="6"/>
        <end position="31"/>
    </location>
</feature>
<protein>
    <submittedName>
        <fullName evidence="2">Uncharacterized protein</fullName>
    </submittedName>
</protein>
<evidence type="ECO:0000313" key="2">
    <source>
        <dbReference type="EMBL" id="WMV50799.1"/>
    </source>
</evidence>
<name>A0AAF0URT7_SOLVR</name>
<keyword evidence="1" id="KW-0812">Transmembrane</keyword>
<evidence type="ECO:0000256" key="1">
    <source>
        <dbReference type="SAM" id="Phobius"/>
    </source>
</evidence>
<evidence type="ECO:0000313" key="3">
    <source>
        <dbReference type="Proteomes" id="UP001234989"/>
    </source>
</evidence>
<keyword evidence="1" id="KW-0472">Membrane</keyword>